<gene>
    <name evidence="1" type="ORF">SSLN_LOCUS6171</name>
</gene>
<sequence>MTTPLTGMEENMLKSMDLFTAGCPSFGLKINAAKTVVMRQPPSSMVYNAPQINVKGTQIKNLESFAYLGSSLSCHTRIDDEIAQRISKLSQAFGRLHPSVWKCHGIHLNTKLKKDKAVVLTTLHYGAES</sequence>
<dbReference type="OrthoDB" id="425014at2759"/>
<dbReference type="PANTHER" id="PTHR47027">
    <property type="entry name" value="REVERSE TRANSCRIPTASE DOMAIN-CONTAINING PROTEIN"/>
    <property type="match status" value="1"/>
</dbReference>
<evidence type="ECO:0000313" key="1">
    <source>
        <dbReference type="EMBL" id="VDL92556.1"/>
    </source>
</evidence>
<evidence type="ECO:0000313" key="3">
    <source>
        <dbReference type="WBParaSite" id="SSLN_0000636801-mRNA-1"/>
    </source>
</evidence>
<protein>
    <submittedName>
        <fullName evidence="3">Reverse transcriptase domain-containing protein</fullName>
    </submittedName>
</protein>
<dbReference type="Proteomes" id="UP000275846">
    <property type="component" value="Unassembled WGS sequence"/>
</dbReference>
<keyword evidence="2" id="KW-1185">Reference proteome</keyword>
<reference evidence="3" key="1">
    <citation type="submission" date="2016-06" db="UniProtKB">
        <authorList>
            <consortium name="WormBaseParasite"/>
        </authorList>
    </citation>
    <scope>IDENTIFICATION</scope>
</reference>
<dbReference type="WBParaSite" id="SSLN_0000636801-mRNA-1">
    <property type="protein sequence ID" value="SSLN_0000636801-mRNA-1"/>
    <property type="gene ID" value="SSLN_0000636801"/>
</dbReference>
<reference evidence="1 2" key="2">
    <citation type="submission" date="2018-11" db="EMBL/GenBank/DDBJ databases">
        <authorList>
            <consortium name="Pathogen Informatics"/>
        </authorList>
    </citation>
    <scope>NUCLEOTIDE SEQUENCE [LARGE SCALE GENOMIC DNA]</scope>
    <source>
        <strain evidence="1 2">NST_G2</strain>
    </source>
</reference>
<proteinExistence type="predicted"/>
<dbReference type="EMBL" id="UYSU01033572">
    <property type="protein sequence ID" value="VDL92556.1"/>
    <property type="molecule type" value="Genomic_DNA"/>
</dbReference>
<evidence type="ECO:0000313" key="2">
    <source>
        <dbReference type="Proteomes" id="UP000275846"/>
    </source>
</evidence>
<accession>A0A183SPM3</accession>
<organism evidence="3">
    <name type="scientific">Schistocephalus solidus</name>
    <name type="common">Tapeworm</name>
    <dbReference type="NCBI Taxonomy" id="70667"/>
    <lineage>
        <taxon>Eukaryota</taxon>
        <taxon>Metazoa</taxon>
        <taxon>Spiralia</taxon>
        <taxon>Lophotrochozoa</taxon>
        <taxon>Platyhelminthes</taxon>
        <taxon>Cestoda</taxon>
        <taxon>Eucestoda</taxon>
        <taxon>Diphyllobothriidea</taxon>
        <taxon>Diphyllobothriidae</taxon>
        <taxon>Schistocephalus</taxon>
    </lineage>
</organism>
<dbReference type="AlphaFoldDB" id="A0A183SPM3"/>
<dbReference type="PANTHER" id="PTHR47027:SF20">
    <property type="entry name" value="REVERSE TRANSCRIPTASE-LIKE PROTEIN WITH RNA-DIRECTED DNA POLYMERASE DOMAIN"/>
    <property type="match status" value="1"/>
</dbReference>
<name>A0A183SPM3_SCHSO</name>